<proteinExistence type="predicted"/>
<reference evidence="1 2" key="1">
    <citation type="submission" date="2016-12" db="EMBL/GenBank/DDBJ databases">
        <authorList>
            <person name="Song W.-J."/>
            <person name="Kurnit D.M."/>
        </authorList>
    </citation>
    <scope>NUCLEOTIDE SEQUENCE [LARGE SCALE GENOMIC DNA]</scope>
    <source>
        <strain evidence="1 2">IMCC3135</strain>
    </source>
</reference>
<dbReference type="RefSeq" id="WP_088919178.1">
    <property type="nucleotide sequence ID" value="NZ_CP018632.1"/>
</dbReference>
<keyword evidence="2" id="KW-1185">Reference proteome</keyword>
<dbReference type="PANTHER" id="PTHR47197:SF3">
    <property type="entry name" value="DIHYDRO-HEME D1 DEHYDROGENASE"/>
    <property type="match status" value="1"/>
</dbReference>
<dbReference type="EMBL" id="CP018632">
    <property type="protein sequence ID" value="ASJ74094.1"/>
    <property type="molecule type" value="Genomic_DNA"/>
</dbReference>
<dbReference type="InterPro" id="IPR015943">
    <property type="entry name" value="WD40/YVTN_repeat-like_dom_sf"/>
</dbReference>
<dbReference type="NCBIfam" id="TIGR03907">
    <property type="entry name" value="QH_beta"/>
    <property type="match status" value="1"/>
</dbReference>
<evidence type="ECO:0008006" key="3">
    <source>
        <dbReference type="Google" id="ProtNLM"/>
    </source>
</evidence>
<protein>
    <recommendedName>
        <fullName evidence="3">Quinohemoprotein amine dehydrogenase subunit beta</fullName>
    </recommendedName>
</protein>
<dbReference type="InterPro" id="IPR023879">
    <property type="entry name" value="QH-AmDH_bsu"/>
</dbReference>
<dbReference type="PANTHER" id="PTHR47197">
    <property type="entry name" value="PROTEIN NIRF"/>
    <property type="match status" value="1"/>
</dbReference>
<dbReference type="KEGG" id="gai:IMCC3135_20080"/>
<dbReference type="InterPro" id="IPR051200">
    <property type="entry name" value="Host-pathogen_enzymatic-act"/>
</dbReference>
<evidence type="ECO:0000313" key="1">
    <source>
        <dbReference type="EMBL" id="ASJ74094.1"/>
    </source>
</evidence>
<dbReference type="InterPro" id="IPR011044">
    <property type="entry name" value="Quino_amine_DH_bsu"/>
</dbReference>
<dbReference type="AlphaFoldDB" id="A0A2Z2P2Y4"/>
<dbReference type="Gene3D" id="2.130.10.10">
    <property type="entry name" value="YVTN repeat-like/Quinoprotein amine dehydrogenase"/>
    <property type="match status" value="1"/>
</dbReference>
<name>A0A2Z2P2Y4_9GAMM</name>
<dbReference type="OrthoDB" id="5345984at2"/>
<sequence length="302" mass="34145">MTISIDEERHIAYVLLNSWGSVAGIDLKTGEQVFRADLSRDGRRVRAIQGMEISPDGKHVYVNCLPVKIGLGEYEVEDNYIAVFNTEDGLNAEPVRKIPVPRRVAVLMSSNDGTEIYALGHDLYVYDAATGEHLRDYPIRGWDAADRTAPDILDFWNQWEQSDTFSTPFFTVDTSKAEDDPAAYRMGMLTMDLEKKDFRMDEYENFEVIIFSTVVNPVRRNEAYGVYTQLTKIDLEKDELIARKDLDHTYYAVNVSSDGSELYAGGTLNDIAIYDTQTLDKKGEIIIPGGNMSLSSMRMVDM</sequence>
<accession>A0A2Z2P2Y4</accession>
<evidence type="ECO:0000313" key="2">
    <source>
        <dbReference type="Proteomes" id="UP000250079"/>
    </source>
</evidence>
<dbReference type="Proteomes" id="UP000250079">
    <property type="component" value="Chromosome"/>
</dbReference>
<organism evidence="1 2">
    <name type="scientific">Granulosicoccus antarcticus IMCC3135</name>
    <dbReference type="NCBI Taxonomy" id="1192854"/>
    <lineage>
        <taxon>Bacteria</taxon>
        <taxon>Pseudomonadati</taxon>
        <taxon>Pseudomonadota</taxon>
        <taxon>Gammaproteobacteria</taxon>
        <taxon>Chromatiales</taxon>
        <taxon>Granulosicoccaceae</taxon>
        <taxon>Granulosicoccus</taxon>
    </lineage>
</organism>
<gene>
    <name evidence="1" type="ORF">IMCC3135_20080</name>
</gene>
<dbReference type="SUPFAM" id="SSF50969">
    <property type="entry name" value="YVTN repeat-like/Quinoprotein amine dehydrogenase"/>
    <property type="match status" value="1"/>
</dbReference>